<dbReference type="Pfam" id="PF07173">
    <property type="entry name" value="GRDP-like"/>
    <property type="match status" value="1"/>
</dbReference>
<proteinExistence type="predicted"/>
<dbReference type="InterPro" id="IPR009836">
    <property type="entry name" value="GRDP-like"/>
</dbReference>
<reference evidence="2" key="1">
    <citation type="journal article" date="2019" name="Sci. Rep.">
        <title>Draft genome of Tanacetum cinerariifolium, the natural source of mosquito coil.</title>
        <authorList>
            <person name="Yamashiro T."/>
            <person name="Shiraishi A."/>
            <person name="Satake H."/>
            <person name="Nakayama K."/>
        </authorList>
    </citation>
    <scope>NUCLEOTIDE SEQUENCE</scope>
</reference>
<dbReference type="SUPFAM" id="SSF56672">
    <property type="entry name" value="DNA/RNA polymerases"/>
    <property type="match status" value="1"/>
</dbReference>
<feature type="domain" description="Reverse transcriptase/retrotransposon-derived protein RNase H-like" evidence="1">
    <location>
        <begin position="81"/>
        <end position="126"/>
    </location>
</feature>
<dbReference type="GO" id="GO:0003964">
    <property type="term" value="F:RNA-directed DNA polymerase activity"/>
    <property type="evidence" value="ECO:0007669"/>
    <property type="project" value="UniProtKB-KW"/>
</dbReference>
<dbReference type="InterPro" id="IPR041577">
    <property type="entry name" value="RT_RNaseH_2"/>
</dbReference>
<name>A0A6L2MTY4_TANCI</name>
<dbReference type="AlphaFoldDB" id="A0A6L2MTY4"/>
<keyword evidence="2" id="KW-0548">Nucleotidyltransferase</keyword>
<dbReference type="InterPro" id="IPR043128">
    <property type="entry name" value="Rev_trsase/Diguanyl_cyclase"/>
</dbReference>
<sequence>MVKEGIVLGHKISKNGLEVERAKVDVIAKLPHPTIVKGFRSFLGHAGFYRRFIQDFFKISRPMTHLLEKETPFVFFKYFIDAFKTLKKKLTEASILVVPYWNLPFELMCDASDFTIGAVLGQLSHTKYSAMEKLEDLEWIKAQNIVISTDLITATKKHLKFLEAVDDNGNLYDGCVLERAIFRYKYCWLPLLAKHSRSKVCKWRLVVPLDCEWIWHCHRLNPGNRRLDVSSTSLETCLLVSVVSLVSHSTIFLGEGLVGIEVNHNVGDYQGVIPCIRRALLEELIPLKREHDVPKTLPKPNIPYPSRLNDQKLRKKATNQMQKFFQIFQDFHFDATSVYDDIGVPNAATDDNAKATSVCDDINEADAAANDNAKVPIFDVYNTPVDNKNMLMKDVHEIINHTDPSIYGFQIMLWGSLEKNGDSLDEAKANQDVFQHRALKRMKKETLYQTACLYWKLFEGNPHYVLGRESYKRFQRTKDKNTHPQRSFRLFKSSKEATSLISLVEWLEHRRKVLAKFSGQRCY</sequence>
<protein>
    <submittedName>
        <fullName evidence="2">Reverse transcriptase domain-containing protein</fullName>
    </submittedName>
</protein>
<keyword evidence="2" id="KW-0808">Transferase</keyword>
<dbReference type="EMBL" id="BKCJ010007459">
    <property type="protein sequence ID" value="GEU77373.1"/>
    <property type="molecule type" value="Genomic_DNA"/>
</dbReference>
<dbReference type="PANTHER" id="PTHR34365">
    <property type="entry name" value="ENOLASE (DUF1399)"/>
    <property type="match status" value="1"/>
</dbReference>
<comment type="caution">
    <text evidence="2">The sequence shown here is derived from an EMBL/GenBank/DDBJ whole genome shotgun (WGS) entry which is preliminary data.</text>
</comment>
<dbReference type="Gene3D" id="3.30.70.270">
    <property type="match status" value="1"/>
</dbReference>
<dbReference type="PANTHER" id="PTHR34365:SF15">
    <property type="entry name" value="GLYCINE-RICH DOMAIN-CONTAINING PROTEIN 1"/>
    <property type="match status" value="1"/>
</dbReference>
<organism evidence="2">
    <name type="scientific">Tanacetum cinerariifolium</name>
    <name type="common">Dalmatian daisy</name>
    <name type="synonym">Chrysanthemum cinerariifolium</name>
    <dbReference type="NCBI Taxonomy" id="118510"/>
    <lineage>
        <taxon>Eukaryota</taxon>
        <taxon>Viridiplantae</taxon>
        <taxon>Streptophyta</taxon>
        <taxon>Embryophyta</taxon>
        <taxon>Tracheophyta</taxon>
        <taxon>Spermatophyta</taxon>
        <taxon>Magnoliopsida</taxon>
        <taxon>eudicotyledons</taxon>
        <taxon>Gunneridae</taxon>
        <taxon>Pentapetalae</taxon>
        <taxon>asterids</taxon>
        <taxon>campanulids</taxon>
        <taxon>Asterales</taxon>
        <taxon>Asteraceae</taxon>
        <taxon>Asteroideae</taxon>
        <taxon>Anthemideae</taxon>
        <taxon>Anthemidinae</taxon>
        <taxon>Tanacetum</taxon>
    </lineage>
</organism>
<dbReference type="InterPro" id="IPR043502">
    <property type="entry name" value="DNA/RNA_pol_sf"/>
</dbReference>
<gene>
    <name evidence="2" type="ORF">Tci_049351</name>
</gene>
<dbReference type="Pfam" id="PF17919">
    <property type="entry name" value="RT_RNaseH_2"/>
    <property type="match status" value="1"/>
</dbReference>
<keyword evidence="2" id="KW-0695">RNA-directed DNA polymerase</keyword>
<accession>A0A6L2MTY4</accession>
<dbReference type="FunFam" id="3.30.70.270:FF:000020">
    <property type="entry name" value="Transposon Tf2-6 polyprotein-like Protein"/>
    <property type="match status" value="1"/>
</dbReference>
<evidence type="ECO:0000313" key="2">
    <source>
        <dbReference type="EMBL" id="GEU77373.1"/>
    </source>
</evidence>
<evidence type="ECO:0000259" key="1">
    <source>
        <dbReference type="Pfam" id="PF17919"/>
    </source>
</evidence>